<evidence type="ECO:0000313" key="7">
    <source>
        <dbReference type="Proteomes" id="UP000645612"/>
    </source>
</evidence>
<dbReference type="Gene3D" id="3.30.70.100">
    <property type="match status" value="1"/>
</dbReference>
<dbReference type="OrthoDB" id="516779at2"/>
<dbReference type="PANTHER" id="PTHR41521">
    <property type="match status" value="1"/>
</dbReference>
<dbReference type="EMBL" id="QLUZ01000005">
    <property type="protein sequence ID" value="RAQ11814.1"/>
    <property type="molecule type" value="Genomic_DNA"/>
</dbReference>
<feature type="domain" description="DUF1330" evidence="1">
    <location>
        <begin position="3"/>
        <end position="94"/>
    </location>
</feature>
<accession>A0A102UNM4</accession>
<evidence type="ECO:0000313" key="6">
    <source>
        <dbReference type="Proteomes" id="UP000250416"/>
    </source>
</evidence>
<evidence type="ECO:0000313" key="3">
    <source>
        <dbReference type="EMBL" id="RAQ11814.1"/>
    </source>
</evidence>
<sequence length="96" mass="10310">MPKGYLVAHVSVSDPVAYAAYAEAAGDAIKAFGPKVIAAWGQYENLEGEAHERHVVLEFDSFAEARRFYESPEYQTAKALRAGAATGTFVILEGAS</sequence>
<evidence type="ECO:0000313" key="5">
    <source>
        <dbReference type="Proteomes" id="UP000248899"/>
    </source>
</evidence>
<name>A0A102UNM4_BURCE</name>
<dbReference type="SUPFAM" id="SSF54909">
    <property type="entry name" value="Dimeric alpha+beta barrel"/>
    <property type="match status" value="1"/>
</dbReference>
<reference evidence="4 6" key="2">
    <citation type="submission" date="2018-06" db="EMBL/GenBank/DDBJ databases">
        <authorList>
            <consortium name="Pathogen Informatics"/>
            <person name="Doyle S."/>
        </authorList>
    </citation>
    <scope>NUCLEOTIDE SEQUENCE [LARGE SCALE GENOMIC DNA]</scope>
    <source>
        <strain evidence="4 6">NCTC10661</strain>
    </source>
</reference>
<dbReference type="RefSeq" id="WP_042975536.1">
    <property type="nucleotide sequence ID" value="NZ_CADDZZ010000003.1"/>
</dbReference>
<dbReference type="Proteomes" id="UP000248899">
    <property type="component" value="Unassembled WGS sequence"/>
</dbReference>
<dbReference type="EMBL" id="UARD01000021">
    <property type="protein sequence ID" value="SPV20543.1"/>
    <property type="molecule type" value="Genomic_DNA"/>
</dbReference>
<proteinExistence type="predicted"/>
<organism evidence="2 7">
    <name type="scientific">Burkholderia cepacia</name>
    <name type="common">Pseudomonas cepacia</name>
    <dbReference type="NCBI Taxonomy" id="292"/>
    <lineage>
        <taxon>Bacteria</taxon>
        <taxon>Pseudomonadati</taxon>
        <taxon>Pseudomonadota</taxon>
        <taxon>Betaproteobacteria</taxon>
        <taxon>Burkholderiales</taxon>
        <taxon>Burkholderiaceae</taxon>
        <taxon>Burkholderia</taxon>
        <taxon>Burkholderia cepacia complex</taxon>
    </lineage>
</organism>
<dbReference type="InterPro" id="IPR010753">
    <property type="entry name" value="DUF1330"/>
</dbReference>
<protein>
    <submittedName>
        <fullName evidence="2">DUF1330 domain-containing protein</fullName>
    </submittedName>
    <submittedName>
        <fullName evidence="4">Uncharacterized conserved protein</fullName>
    </submittedName>
</protein>
<dbReference type="PANTHER" id="PTHR41521:SF4">
    <property type="entry name" value="BLR0684 PROTEIN"/>
    <property type="match status" value="1"/>
</dbReference>
<dbReference type="AlphaFoldDB" id="A0A102UNM4"/>
<reference evidence="3 5" key="1">
    <citation type="submission" date="2018-06" db="EMBL/GenBank/DDBJ databases">
        <title>Towards the identification of Burkholderia cepacia strain which caused fatal septicemia.</title>
        <authorList>
            <person name="Bui L.A.T."/>
            <person name="Zakharova I.B."/>
            <person name="Shpak I.M."/>
            <person name="Teteryatnikova N."/>
            <person name="Ustinov D.V."/>
            <person name="Kuzyutina Y.A."/>
            <person name="Nguyen H.N."/>
            <person name="Antonov A.S."/>
            <person name="Avdyusheva E.F."/>
            <person name="Victorov D.V."/>
        </authorList>
    </citation>
    <scope>NUCLEOTIDE SEQUENCE [LARGE SCALE GENOMIC DNA]</scope>
    <source>
        <strain evidence="3 5">PT02</strain>
    </source>
</reference>
<gene>
    <name evidence="3" type="ORF">DPR02_10965</name>
    <name evidence="2" type="ORF">JAO13_15270</name>
    <name evidence="4" type="ORF">NCTC10661_03909</name>
</gene>
<evidence type="ECO:0000313" key="2">
    <source>
        <dbReference type="EMBL" id="MBH9697795.1"/>
    </source>
</evidence>
<dbReference type="Pfam" id="PF07045">
    <property type="entry name" value="DUF1330"/>
    <property type="match status" value="1"/>
</dbReference>
<evidence type="ECO:0000259" key="1">
    <source>
        <dbReference type="Pfam" id="PF07045"/>
    </source>
</evidence>
<dbReference type="Proteomes" id="UP000250416">
    <property type="component" value="Unassembled WGS sequence"/>
</dbReference>
<comment type="caution">
    <text evidence="2">The sequence shown here is derived from an EMBL/GenBank/DDBJ whole genome shotgun (WGS) entry which is preliminary data.</text>
</comment>
<dbReference type="EMBL" id="JAEDXG010000013">
    <property type="protein sequence ID" value="MBH9697795.1"/>
    <property type="molecule type" value="Genomic_DNA"/>
</dbReference>
<dbReference type="InterPro" id="IPR011008">
    <property type="entry name" value="Dimeric_a/b-barrel"/>
</dbReference>
<dbReference type="Proteomes" id="UP000645612">
    <property type="component" value="Unassembled WGS sequence"/>
</dbReference>
<reference evidence="2" key="3">
    <citation type="submission" date="2020-12" db="EMBL/GenBank/DDBJ databases">
        <title>Burkholderia cepacia complex in Mexico.</title>
        <authorList>
            <person name="Estrada P."/>
        </authorList>
    </citation>
    <scope>NUCLEOTIDE SEQUENCE</scope>
    <source>
        <strain evidence="2">871</strain>
    </source>
</reference>
<evidence type="ECO:0000313" key="4">
    <source>
        <dbReference type="EMBL" id="SPV20543.1"/>
    </source>
</evidence>